<protein>
    <recommendedName>
        <fullName evidence="3">Carbon monoxide dehydrogenase subunit G</fullName>
    </recommendedName>
</protein>
<dbReference type="STRING" id="1036181.SAMN05421756_105118"/>
<reference evidence="2" key="1">
    <citation type="submission" date="2016-10" db="EMBL/GenBank/DDBJ databases">
        <authorList>
            <person name="Varghese N."/>
            <person name="Submissions S."/>
        </authorList>
    </citation>
    <scope>NUCLEOTIDE SEQUENCE [LARGE SCALE GENOMIC DNA]</scope>
    <source>
        <strain evidence="2">CGMCC 4.6856</strain>
    </source>
</reference>
<accession>A0A1H9I7K8</accession>
<keyword evidence="2" id="KW-1185">Reference proteome</keyword>
<dbReference type="InterPro" id="IPR023393">
    <property type="entry name" value="START-like_dom_sf"/>
</dbReference>
<dbReference type="Proteomes" id="UP000198504">
    <property type="component" value="Unassembled WGS sequence"/>
</dbReference>
<gene>
    <name evidence="1" type="ORF">SAMN05421756_105118</name>
</gene>
<dbReference type="Pfam" id="PF10698">
    <property type="entry name" value="DUF2505"/>
    <property type="match status" value="1"/>
</dbReference>
<organism evidence="1 2">
    <name type="scientific">Microlunatus flavus</name>
    <dbReference type="NCBI Taxonomy" id="1036181"/>
    <lineage>
        <taxon>Bacteria</taxon>
        <taxon>Bacillati</taxon>
        <taxon>Actinomycetota</taxon>
        <taxon>Actinomycetes</taxon>
        <taxon>Propionibacteriales</taxon>
        <taxon>Propionibacteriaceae</taxon>
        <taxon>Microlunatus</taxon>
    </lineage>
</organism>
<proteinExistence type="predicted"/>
<evidence type="ECO:0008006" key="3">
    <source>
        <dbReference type="Google" id="ProtNLM"/>
    </source>
</evidence>
<name>A0A1H9I7K8_9ACTN</name>
<dbReference type="RefSeq" id="WP_170854123.1">
    <property type="nucleotide sequence ID" value="NZ_FOFA01000005.1"/>
</dbReference>
<dbReference type="SUPFAM" id="SSF55961">
    <property type="entry name" value="Bet v1-like"/>
    <property type="match status" value="1"/>
</dbReference>
<dbReference type="InterPro" id="IPR019639">
    <property type="entry name" value="DUF2505"/>
</dbReference>
<sequence length="160" mass="17408">MDISTDLDFAADPATVYAMMLDRGYQEQVCVDSESRRWEVEVTPPRTWTSRTLAAPESAARFTGSELTILEDTTWGEAGPDGSRDARLALTVDKQPVSLNGNLRLAPGGRGTTVRLTGELKVNVPLLGRKLEQAAAPAVLAGFRTQQRAGDKWLSEHPRG</sequence>
<evidence type="ECO:0000313" key="1">
    <source>
        <dbReference type="EMBL" id="SEQ70526.1"/>
    </source>
</evidence>
<dbReference type="EMBL" id="FOFA01000005">
    <property type="protein sequence ID" value="SEQ70526.1"/>
    <property type="molecule type" value="Genomic_DNA"/>
</dbReference>
<dbReference type="Gene3D" id="3.30.530.20">
    <property type="match status" value="1"/>
</dbReference>
<dbReference type="AlphaFoldDB" id="A0A1H9I7K8"/>
<evidence type="ECO:0000313" key="2">
    <source>
        <dbReference type="Proteomes" id="UP000198504"/>
    </source>
</evidence>